<dbReference type="Pfam" id="PF09945">
    <property type="entry name" value="DUF2177"/>
    <property type="match status" value="1"/>
</dbReference>
<feature type="transmembrane region" description="Helical" evidence="1">
    <location>
        <begin position="108"/>
        <end position="132"/>
    </location>
</feature>
<comment type="caution">
    <text evidence="2">The sequence shown here is derived from an EMBL/GenBank/DDBJ whole genome shotgun (WGS) entry which is preliminary data.</text>
</comment>
<accession>A0A081RAH3</accession>
<keyword evidence="1" id="KW-1133">Transmembrane helix</keyword>
<dbReference type="AlphaFoldDB" id="A0A081RAH3"/>
<evidence type="ECO:0000256" key="1">
    <source>
        <dbReference type="SAM" id="Phobius"/>
    </source>
</evidence>
<keyword evidence="1" id="KW-0472">Membrane</keyword>
<organism evidence="2 3">
    <name type="scientific">Sphingobium chlorophenolicum</name>
    <dbReference type="NCBI Taxonomy" id="46429"/>
    <lineage>
        <taxon>Bacteria</taxon>
        <taxon>Pseudomonadati</taxon>
        <taxon>Pseudomonadota</taxon>
        <taxon>Alphaproteobacteria</taxon>
        <taxon>Sphingomonadales</taxon>
        <taxon>Sphingomonadaceae</taxon>
        <taxon>Sphingobium</taxon>
    </lineage>
</organism>
<dbReference type="OrthoDB" id="166547at2"/>
<sequence length="137" mass="14845">MLTMRQRVAAYIIALVAFGVLDAAIIFSFGARSYKTTLGDVLAEQPHIWPVLVFYPLFIFGLCHFAVFPALRARNRTVAASNGAIYGLCTYGTYALTCYAAIRNWSLQLALTDICGGTLIGAAVALFAYLGAARIRV</sequence>
<keyword evidence="1" id="KW-0812">Transmembrane</keyword>
<dbReference type="Proteomes" id="UP000028411">
    <property type="component" value="Unassembled WGS sequence"/>
</dbReference>
<protein>
    <submittedName>
        <fullName evidence="2">Membrane-like protein</fullName>
    </submittedName>
</protein>
<dbReference type="EMBL" id="JFHR01000049">
    <property type="protein sequence ID" value="KEQ52196.1"/>
    <property type="molecule type" value="Genomic_DNA"/>
</dbReference>
<feature type="transmembrane region" description="Helical" evidence="1">
    <location>
        <begin position="47"/>
        <end position="71"/>
    </location>
</feature>
<feature type="transmembrane region" description="Helical" evidence="1">
    <location>
        <begin position="83"/>
        <end position="102"/>
    </location>
</feature>
<gene>
    <name evidence="2" type="ORF">BV95_03534</name>
</gene>
<dbReference type="eggNOG" id="COG4852">
    <property type="taxonomic scope" value="Bacteria"/>
</dbReference>
<dbReference type="RefSeq" id="WP_062792097.1">
    <property type="nucleotide sequence ID" value="NZ_JFHR01000049.1"/>
</dbReference>
<proteinExistence type="predicted"/>
<evidence type="ECO:0000313" key="2">
    <source>
        <dbReference type="EMBL" id="KEQ52196.1"/>
    </source>
</evidence>
<reference evidence="2 3" key="1">
    <citation type="submission" date="2014-02" db="EMBL/GenBank/DDBJ databases">
        <title>Whole genome sequence of Sphingobium chlorophenolicum NBRC 16172.</title>
        <authorList>
            <person name="Gan H.M."/>
            <person name="Gan H.Y."/>
            <person name="Chew T.H."/>
            <person name="Savka M.A."/>
        </authorList>
    </citation>
    <scope>NUCLEOTIDE SEQUENCE [LARGE SCALE GENOMIC DNA]</scope>
    <source>
        <strain evidence="2 3">NBRC 16172</strain>
    </source>
</reference>
<name>A0A081RAH3_SPHCR</name>
<dbReference type="InterPro" id="IPR018687">
    <property type="entry name" value="DUF2177_membr"/>
</dbReference>
<evidence type="ECO:0000313" key="3">
    <source>
        <dbReference type="Proteomes" id="UP000028411"/>
    </source>
</evidence>